<comment type="similarity">
    <text evidence="7 8">Belongs to the PINc/VapC protein family.</text>
</comment>
<dbReference type="HAMAP" id="MF_00265">
    <property type="entry name" value="VapC_Nob1"/>
    <property type="match status" value="1"/>
</dbReference>
<dbReference type="Gene3D" id="3.40.50.1010">
    <property type="entry name" value="5'-nuclease"/>
    <property type="match status" value="1"/>
</dbReference>
<dbReference type="InterPro" id="IPR050556">
    <property type="entry name" value="Type_II_TA_system_RNase"/>
</dbReference>
<keyword evidence="11" id="KW-1185">Reference proteome</keyword>
<keyword evidence="5 8" id="KW-0378">Hydrolase</keyword>
<evidence type="ECO:0000256" key="5">
    <source>
        <dbReference type="ARBA" id="ARBA00022801"/>
    </source>
</evidence>
<feature type="domain" description="PIN" evidence="9">
    <location>
        <begin position="1"/>
        <end position="125"/>
    </location>
</feature>
<dbReference type="EMBL" id="JASNFN010000025">
    <property type="protein sequence ID" value="MDP5184525.1"/>
    <property type="molecule type" value="Genomic_DNA"/>
</dbReference>
<evidence type="ECO:0000256" key="7">
    <source>
        <dbReference type="ARBA" id="ARBA00038093"/>
    </source>
</evidence>
<evidence type="ECO:0000256" key="8">
    <source>
        <dbReference type="HAMAP-Rule" id="MF_00265"/>
    </source>
</evidence>
<protein>
    <recommendedName>
        <fullName evidence="8">Ribonuclease VapC</fullName>
        <shortName evidence="8">RNase VapC</shortName>
        <ecNumber evidence="8">3.1.-.-</ecNumber>
    </recommendedName>
    <alternativeName>
        <fullName evidence="8">Toxin VapC</fullName>
    </alternativeName>
</protein>
<comment type="function">
    <text evidence="8">Toxic component of a toxin-antitoxin (TA) system. An RNase.</text>
</comment>
<comment type="caution">
    <text evidence="10">The sequence shown here is derived from an EMBL/GenBank/DDBJ whole genome shotgun (WGS) entry which is preliminary data.</text>
</comment>
<evidence type="ECO:0000256" key="1">
    <source>
        <dbReference type="ARBA" id="ARBA00001946"/>
    </source>
</evidence>
<dbReference type="SUPFAM" id="SSF88723">
    <property type="entry name" value="PIN domain-like"/>
    <property type="match status" value="1"/>
</dbReference>
<evidence type="ECO:0000256" key="3">
    <source>
        <dbReference type="ARBA" id="ARBA00022722"/>
    </source>
</evidence>
<reference evidence="11" key="1">
    <citation type="submission" date="2023-05" db="EMBL/GenBank/DDBJ databases">
        <title>Draft genome of Pseudofrankia sp. BMG5.37.</title>
        <authorList>
            <person name="Gtari M."/>
            <person name="Ghodhbane F."/>
            <person name="Sbissi I."/>
        </authorList>
    </citation>
    <scope>NUCLEOTIDE SEQUENCE [LARGE SCALE GENOMIC DNA]</scope>
    <source>
        <strain evidence="11">BMG 814</strain>
    </source>
</reference>
<comment type="cofactor">
    <cofactor evidence="1 8">
        <name>Mg(2+)</name>
        <dbReference type="ChEBI" id="CHEBI:18420"/>
    </cofactor>
</comment>
<evidence type="ECO:0000313" key="10">
    <source>
        <dbReference type="EMBL" id="MDP5184525.1"/>
    </source>
</evidence>
<evidence type="ECO:0000256" key="2">
    <source>
        <dbReference type="ARBA" id="ARBA00022649"/>
    </source>
</evidence>
<dbReference type="PANTHER" id="PTHR33653:SF1">
    <property type="entry name" value="RIBONUCLEASE VAPC2"/>
    <property type="match status" value="1"/>
</dbReference>
<dbReference type="InterPro" id="IPR022907">
    <property type="entry name" value="VapC_family"/>
</dbReference>
<organism evidence="10 11">
    <name type="scientific">Blastococcus carthaginiensis</name>
    <dbReference type="NCBI Taxonomy" id="3050034"/>
    <lineage>
        <taxon>Bacteria</taxon>
        <taxon>Bacillati</taxon>
        <taxon>Actinomycetota</taxon>
        <taxon>Actinomycetes</taxon>
        <taxon>Geodermatophilales</taxon>
        <taxon>Geodermatophilaceae</taxon>
        <taxon>Blastococcus</taxon>
    </lineage>
</organism>
<gene>
    <name evidence="8" type="primary">vapC</name>
    <name evidence="10" type="ORF">QOZ88_17955</name>
</gene>
<dbReference type="CDD" id="cd09871">
    <property type="entry name" value="PIN_MtVapC28-VapC30-like"/>
    <property type="match status" value="1"/>
</dbReference>
<name>A0ABT9IHG3_9ACTN</name>
<keyword evidence="8" id="KW-0800">Toxin</keyword>
<dbReference type="InterPro" id="IPR002716">
    <property type="entry name" value="PIN_dom"/>
</dbReference>
<dbReference type="RefSeq" id="WP_306001088.1">
    <property type="nucleotide sequence ID" value="NZ_JASNFN010000025.1"/>
</dbReference>
<feature type="binding site" evidence="8">
    <location>
        <position position="4"/>
    </location>
    <ligand>
        <name>Mg(2+)</name>
        <dbReference type="ChEBI" id="CHEBI:18420"/>
    </ligand>
</feature>
<dbReference type="PANTHER" id="PTHR33653">
    <property type="entry name" value="RIBONUCLEASE VAPC2"/>
    <property type="match status" value="1"/>
</dbReference>
<keyword evidence="4 8" id="KW-0479">Metal-binding</keyword>
<keyword evidence="3 8" id="KW-0540">Nuclease</keyword>
<evidence type="ECO:0000313" key="11">
    <source>
        <dbReference type="Proteomes" id="UP001233673"/>
    </source>
</evidence>
<accession>A0ABT9IHG3</accession>
<evidence type="ECO:0000256" key="6">
    <source>
        <dbReference type="ARBA" id="ARBA00022842"/>
    </source>
</evidence>
<dbReference type="InterPro" id="IPR029060">
    <property type="entry name" value="PIN-like_dom_sf"/>
</dbReference>
<feature type="binding site" evidence="8">
    <location>
        <position position="100"/>
    </location>
    <ligand>
        <name>Mg(2+)</name>
        <dbReference type="ChEBI" id="CHEBI:18420"/>
    </ligand>
</feature>
<sequence>MIVDASALIAIIRGEPDAEAFIDALAADAAPQMSAANYLEAAIVVDATRDPVARRRFDELVRVMHLEIAPVTVGQALVARSAYRDFGKGSGHAARLNFGDCFAYALAVESGKPLLFKGDDFGHTDVVPALPPVG</sequence>
<evidence type="ECO:0000256" key="4">
    <source>
        <dbReference type="ARBA" id="ARBA00022723"/>
    </source>
</evidence>
<proteinExistence type="inferred from homology"/>
<dbReference type="Pfam" id="PF01850">
    <property type="entry name" value="PIN"/>
    <property type="match status" value="1"/>
</dbReference>
<evidence type="ECO:0000259" key="9">
    <source>
        <dbReference type="Pfam" id="PF01850"/>
    </source>
</evidence>
<keyword evidence="2 8" id="KW-1277">Toxin-antitoxin system</keyword>
<dbReference type="Proteomes" id="UP001233673">
    <property type="component" value="Unassembled WGS sequence"/>
</dbReference>
<dbReference type="EC" id="3.1.-.-" evidence="8"/>
<keyword evidence="6 8" id="KW-0460">Magnesium</keyword>